<evidence type="ECO:0000313" key="2">
    <source>
        <dbReference type="EMBL" id="KOF62753.1"/>
    </source>
</evidence>
<gene>
    <name evidence="2" type="ORF">OCBIM_22021963mg</name>
</gene>
<name>A0A0L8FGC0_OCTBM</name>
<dbReference type="AlphaFoldDB" id="A0A0L8FGC0"/>
<keyword evidence="1" id="KW-0472">Membrane</keyword>
<dbReference type="EMBL" id="KQ432471">
    <property type="protein sequence ID" value="KOF62753.1"/>
    <property type="molecule type" value="Genomic_DNA"/>
</dbReference>
<sequence>MDCAEDVDLKLICGFLNNLIQLHFIIVIMFFKMGGGELEKKYAETKSALIETVI</sequence>
<keyword evidence="1" id="KW-0812">Transmembrane</keyword>
<organism evidence="2">
    <name type="scientific">Octopus bimaculoides</name>
    <name type="common">California two-spotted octopus</name>
    <dbReference type="NCBI Taxonomy" id="37653"/>
    <lineage>
        <taxon>Eukaryota</taxon>
        <taxon>Metazoa</taxon>
        <taxon>Spiralia</taxon>
        <taxon>Lophotrochozoa</taxon>
        <taxon>Mollusca</taxon>
        <taxon>Cephalopoda</taxon>
        <taxon>Coleoidea</taxon>
        <taxon>Octopodiformes</taxon>
        <taxon>Octopoda</taxon>
        <taxon>Incirrata</taxon>
        <taxon>Octopodidae</taxon>
        <taxon>Octopus</taxon>
    </lineage>
</organism>
<feature type="transmembrane region" description="Helical" evidence="1">
    <location>
        <begin position="12"/>
        <end position="31"/>
    </location>
</feature>
<keyword evidence="1" id="KW-1133">Transmembrane helix</keyword>
<protein>
    <submittedName>
        <fullName evidence="2">Uncharacterized protein</fullName>
    </submittedName>
</protein>
<accession>A0A0L8FGC0</accession>
<reference evidence="2" key="1">
    <citation type="submission" date="2015-07" db="EMBL/GenBank/DDBJ databases">
        <title>MeaNS - Measles Nucleotide Surveillance Program.</title>
        <authorList>
            <person name="Tran T."/>
            <person name="Druce J."/>
        </authorList>
    </citation>
    <scope>NUCLEOTIDE SEQUENCE</scope>
    <source>
        <strain evidence="2">UCB-OBI-ISO-001</strain>
        <tissue evidence="2">Gonad</tissue>
    </source>
</reference>
<evidence type="ECO:0000256" key="1">
    <source>
        <dbReference type="SAM" id="Phobius"/>
    </source>
</evidence>
<proteinExistence type="predicted"/>